<dbReference type="InterPro" id="IPR020904">
    <property type="entry name" value="Sc_DH/Rdtase_CS"/>
</dbReference>
<proteinExistence type="inferred from homology"/>
<keyword evidence="2" id="KW-0560">Oxidoreductase</keyword>
<dbReference type="InterPro" id="IPR002347">
    <property type="entry name" value="SDR_fam"/>
</dbReference>
<dbReference type="NCBIfam" id="NF009467">
    <property type="entry name" value="PRK12826.1-3"/>
    <property type="match status" value="1"/>
</dbReference>
<accession>A0A5N0VMR3</accession>
<dbReference type="PRINTS" id="PR00081">
    <property type="entry name" value="GDHRDH"/>
</dbReference>
<dbReference type="SUPFAM" id="SSF51735">
    <property type="entry name" value="NAD(P)-binding Rossmann-fold domains"/>
    <property type="match status" value="1"/>
</dbReference>
<dbReference type="OrthoDB" id="3206777at2"/>
<dbReference type="PROSITE" id="PS00061">
    <property type="entry name" value="ADH_SHORT"/>
    <property type="match status" value="1"/>
</dbReference>
<dbReference type="CDD" id="cd05233">
    <property type="entry name" value="SDR_c"/>
    <property type="match status" value="1"/>
</dbReference>
<dbReference type="InterPro" id="IPR036291">
    <property type="entry name" value="NAD(P)-bd_dom_sf"/>
</dbReference>
<protein>
    <submittedName>
        <fullName evidence="4">Mycofactocin-coupled SDR family oxidoreductase</fullName>
    </submittedName>
</protein>
<reference evidence="4" key="1">
    <citation type="submission" date="2019-09" db="EMBL/GenBank/DDBJ databases">
        <authorList>
            <person name="Teo W.F.A."/>
            <person name="Duangmal K."/>
        </authorList>
    </citation>
    <scope>NUCLEOTIDE SEQUENCE [LARGE SCALE GENOMIC DNA]</scope>
    <source>
        <strain evidence="4">K81G1</strain>
    </source>
</reference>
<name>A0A5N0VMR3_9PSEU</name>
<dbReference type="InterPro" id="IPR023985">
    <property type="entry name" value="SDR_subfam_1"/>
</dbReference>
<dbReference type="Pfam" id="PF13561">
    <property type="entry name" value="adh_short_C2"/>
    <property type="match status" value="1"/>
</dbReference>
<sequence>MGKFDGKVAFVTGGARGQGRSHAVNLAREGADVVVLDLCRQIDSVQYPMSSRADLQGTVALVEKEGRRALAVEADVRDHAAVEDAVRRGIAEFGHLDLVVANAGIMPTTGPGSLEIQAWADTLDVMLTGVFYTVRETTRAMLDAGTGGAVVITGSTSSFRGVAYDVDLLNPGQIGYGAAKHGVIAIMKNFARALGQYGVRVNLVAPAGVRTPMVVNDAFSSLRSASPPGWMANAMNVDLAEPQDISDAVLWLLSEESRYVTGTAVPVDAGQLLC</sequence>
<evidence type="ECO:0000256" key="1">
    <source>
        <dbReference type="ARBA" id="ARBA00006484"/>
    </source>
</evidence>
<dbReference type="AlphaFoldDB" id="A0A5N0VMR3"/>
<evidence type="ECO:0000256" key="2">
    <source>
        <dbReference type="ARBA" id="ARBA00023002"/>
    </source>
</evidence>
<dbReference type="Gene3D" id="3.40.50.720">
    <property type="entry name" value="NAD(P)-binding Rossmann-like Domain"/>
    <property type="match status" value="1"/>
</dbReference>
<dbReference type="GO" id="GO:0016491">
    <property type="term" value="F:oxidoreductase activity"/>
    <property type="evidence" value="ECO:0007669"/>
    <property type="project" value="UniProtKB-KW"/>
</dbReference>
<keyword evidence="5" id="KW-1185">Reference proteome</keyword>
<evidence type="ECO:0000256" key="3">
    <source>
        <dbReference type="ARBA" id="ARBA00023027"/>
    </source>
</evidence>
<gene>
    <name evidence="4" type="ORF">FPZ12_002575</name>
</gene>
<comment type="caution">
    <text evidence="4">The sequence shown here is derived from an EMBL/GenBank/DDBJ whole genome shotgun (WGS) entry which is preliminary data.</text>
</comment>
<comment type="similarity">
    <text evidence="1">Belongs to the short-chain dehydrogenases/reductases (SDR) family.</text>
</comment>
<dbReference type="NCBIfam" id="TIGR03971">
    <property type="entry name" value="SDR_subfam_1"/>
    <property type="match status" value="1"/>
</dbReference>
<dbReference type="EMBL" id="VMNW02000002">
    <property type="protein sequence ID" value="KAA9166460.1"/>
    <property type="molecule type" value="Genomic_DNA"/>
</dbReference>
<dbReference type="PRINTS" id="PR00080">
    <property type="entry name" value="SDRFAMILY"/>
</dbReference>
<dbReference type="RefSeq" id="WP_144745842.1">
    <property type="nucleotide sequence ID" value="NZ_VMNW02000002.1"/>
</dbReference>
<evidence type="ECO:0000313" key="4">
    <source>
        <dbReference type="EMBL" id="KAA9166460.1"/>
    </source>
</evidence>
<dbReference type="PANTHER" id="PTHR24321">
    <property type="entry name" value="DEHYDROGENASES, SHORT CHAIN"/>
    <property type="match status" value="1"/>
</dbReference>
<dbReference type="Proteomes" id="UP000319769">
    <property type="component" value="Unassembled WGS sequence"/>
</dbReference>
<dbReference type="FunFam" id="3.40.50.720:FF:000084">
    <property type="entry name" value="Short-chain dehydrogenase reductase"/>
    <property type="match status" value="1"/>
</dbReference>
<organism evidence="4 5">
    <name type="scientific">Amycolatopsis acidicola</name>
    <dbReference type="NCBI Taxonomy" id="2596893"/>
    <lineage>
        <taxon>Bacteria</taxon>
        <taxon>Bacillati</taxon>
        <taxon>Actinomycetota</taxon>
        <taxon>Actinomycetes</taxon>
        <taxon>Pseudonocardiales</taxon>
        <taxon>Pseudonocardiaceae</taxon>
        <taxon>Amycolatopsis</taxon>
    </lineage>
</organism>
<dbReference type="PANTHER" id="PTHR24321:SF8">
    <property type="entry name" value="ESTRADIOL 17-BETA-DEHYDROGENASE 8-RELATED"/>
    <property type="match status" value="1"/>
</dbReference>
<evidence type="ECO:0000313" key="5">
    <source>
        <dbReference type="Proteomes" id="UP000319769"/>
    </source>
</evidence>
<keyword evidence="3" id="KW-0520">NAD</keyword>